<reference evidence="3 4" key="1">
    <citation type="submission" date="2016-04" db="EMBL/GenBank/DDBJ databases">
        <title>Draft genome of an Enterococcus thailandicus strain isolated from bovine feces.</title>
        <authorList>
            <person name="Beukers A.G."/>
            <person name="Zaheer R."/>
            <person name="Goji N."/>
            <person name="Cook S.R."/>
            <person name="Amoako K."/>
            <person name="Chaves A.V."/>
            <person name="Ward M.P."/>
            <person name="Mcallister T.A."/>
        </authorList>
    </citation>
    <scope>NUCLEOTIDE SEQUENCE [LARGE SCALE GENOMIC DNA]</scope>
    <source>
        <strain evidence="3 4">F0711D 46</strain>
    </source>
</reference>
<dbReference type="EMBL" id="BJUG01000023">
    <property type="protein sequence ID" value="GEK38277.1"/>
    <property type="molecule type" value="Genomic_DNA"/>
</dbReference>
<comment type="caution">
    <text evidence="3">The sequence shown here is derived from an EMBL/GenBank/DDBJ whole genome shotgun (WGS) entry which is preliminary data.</text>
</comment>
<protein>
    <recommendedName>
        <fullName evidence="1">Core domain-containing protein</fullName>
    </recommendedName>
</protein>
<dbReference type="Pfam" id="PF01521">
    <property type="entry name" value="Fe-S_biosyn"/>
    <property type="match status" value="1"/>
</dbReference>
<evidence type="ECO:0000313" key="2">
    <source>
        <dbReference type="EMBL" id="GEK38277.1"/>
    </source>
</evidence>
<dbReference type="AlphaFoldDB" id="A0A179EU90"/>
<dbReference type="EMBL" id="LWMN01000001">
    <property type="protein sequence ID" value="OAQ56796.1"/>
    <property type="molecule type" value="Genomic_DNA"/>
</dbReference>
<feature type="domain" description="Core" evidence="1">
    <location>
        <begin position="1"/>
        <end position="113"/>
    </location>
</feature>
<dbReference type="InterPro" id="IPR035903">
    <property type="entry name" value="HesB-like_dom_sf"/>
</dbReference>
<dbReference type="PATRIC" id="fig|417368.6.peg.1741"/>
<evidence type="ECO:0000313" key="3">
    <source>
        <dbReference type="EMBL" id="OAQ56796.1"/>
    </source>
</evidence>
<reference evidence="2 5" key="2">
    <citation type="submission" date="2019-07" db="EMBL/GenBank/DDBJ databases">
        <title>Whole genome shotgun sequence of Enterococcus thailandicus NBRC 101867.</title>
        <authorList>
            <person name="Hosoyama A."/>
            <person name="Uohara A."/>
            <person name="Ohji S."/>
            <person name="Ichikawa N."/>
        </authorList>
    </citation>
    <scope>NUCLEOTIDE SEQUENCE [LARGE SCALE GENOMIC DNA]</scope>
    <source>
        <strain evidence="2 5">NBRC 101867</strain>
    </source>
</reference>
<dbReference type="InterPro" id="IPR000361">
    <property type="entry name" value="ATAP_core_dom"/>
</dbReference>
<name>A0A179EU90_ENTTH</name>
<gene>
    <name evidence="3" type="ORF">A6E74_00015</name>
    <name evidence="2" type="ORF">ETH01_25640</name>
</gene>
<dbReference type="RefSeq" id="WP_067480199.1">
    <property type="nucleotide sequence ID" value="NZ_BJUG01000023.1"/>
</dbReference>
<evidence type="ECO:0000313" key="4">
    <source>
        <dbReference type="Proteomes" id="UP000078516"/>
    </source>
</evidence>
<dbReference type="KEGG" id="eth:CK496_09470"/>
<dbReference type="Proteomes" id="UP000321361">
    <property type="component" value="Unassembled WGS sequence"/>
</dbReference>
<evidence type="ECO:0000259" key="1">
    <source>
        <dbReference type="Pfam" id="PF01521"/>
    </source>
</evidence>
<dbReference type="OrthoDB" id="2361502at2"/>
<dbReference type="Gene3D" id="2.60.300.12">
    <property type="entry name" value="HesB-like domain"/>
    <property type="match status" value="1"/>
</dbReference>
<sequence length="120" mass="13694">MYLKISTEAQERLQKYLDEEATVILDLDDGVGVYSKMGVCSLDTSFRLLILDKTQKREDYQLVLDSDVGELYVKDYSKMYMDEAMTLSLDTRLGVFQLSSPSGMLDSHVQLVDLRPNKIV</sequence>
<evidence type="ECO:0000313" key="5">
    <source>
        <dbReference type="Proteomes" id="UP000321361"/>
    </source>
</evidence>
<proteinExistence type="predicted"/>
<dbReference type="SUPFAM" id="SSF89360">
    <property type="entry name" value="HesB-like domain"/>
    <property type="match status" value="1"/>
</dbReference>
<dbReference type="Proteomes" id="UP000078516">
    <property type="component" value="Unassembled WGS sequence"/>
</dbReference>
<accession>A0A179EU90</accession>
<dbReference type="GeneID" id="77487869"/>
<keyword evidence="4" id="KW-1185">Reference proteome</keyword>
<organism evidence="3 4">
    <name type="scientific">Enterococcus thailandicus</name>
    <dbReference type="NCBI Taxonomy" id="417368"/>
    <lineage>
        <taxon>Bacteria</taxon>
        <taxon>Bacillati</taxon>
        <taxon>Bacillota</taxon>
        <taxon>Bacilli</taxon>
        <taxon>Lactobacillales</taxon>
        <taxon>Enterococcaceae</taxon>
        <taxon>Enterococcus</taxon>
    </lineage>
</organism>